<keyword evidence="5" id="KW-0808">Transferase</keyword>
<dbReference type="CDD" id="cd04197">
    <property type="entry name" value="eIF-2B_epsilon_N"/>
    <property type="match status" value="1"/>
</dbReference>
<evidence type="ECO:0000256" key="10">
    <source>
        <dbReference type="SAM" id="MobiDB-lite"/>
    </source>
</evidence>
<accession>A0ABQ8FAY8</accession>
<evidence type="ECO:0000256" key="9">
    <source>
        <dbReference type="ARBA" id="ARBA00046432"/>
    </source>
</evidence>
<dbReference type="PANTHER" id="PTHR45887">
    <property type="entry name" value="TRANSLATION INITIATION FACTOR EIF-2B SUBUNIT EPSILON"/>
    <property type="match status" value="1"/>
</dbReference>
<comment type="caution">
    <text evidence="12">The sequence shown here is derived from an EMBL/GenBank/DDBJ whole genome shotgun (WGS) entry which is preliminary data.</text>
</comment>
<evidence type="ECO:0000259" key="11">
    <source>
        <dbReference type="PROSITE" id="PS51363"/>
    </source>
</evidence>
<evidence type="ECO:0000256" key="6">
    <source>
        <dbReference type="ARBA" id="ARBA00022917"/>
    </source>
</evidence>
<evidence type="ECO:0000256" key="2">
    <source>
        <dbReference type="ARBA" id="ARBA00007878"/>
    </source>
</evidence>
<dbReference type="PROSITE" id="PS00101">
    <property type="entry name" value="HEXAPEP_TRANSFERASES"/>
    <property type="match status" value="1"/>
</dbReference>
<dbReference type="Pfam" id="PF25084">
    <property type="entry name" value="LbH_EIF2B"/>
    <property type="match status" value="1"/>
</dbReference>
<gene>
    <name evidence="12" type="ORF">BASA50_006124</name>
</gene>
<evidence type="ECO:0000313" key="12">
    <source>
        <dbReference type="EMBL" id="KAH6595138.1"/>
    </source>
</evidence>
<dbReference type="PROSITE" id="PS51363">
    <property type="entry name" value="W2"/>
    <property type="match status" value="1"/>
</dbReference>
<dbReference type="Pfam" id="PF02020">
    <property type="entry name" value="W2"/>
    <property type="match status" value="1"/>
</dbReference>
<dbReference type="PANTHER" id="PTHR45887:SF1">
    <property type="entry name" value="TRANSLATION INITIATION FACTOR EIF-2B SUBUNIT EPSILON"/>
    <property type="match status" value="1"/>
</dbReference>
<dbReference type="InterPro" id="IPR051956">
    <property type="entry name" value="eIF2B_epsilon"/>
</dbReference>
<comment type="subunit">
    <text evidence="9">Component of the translation initiation factor 2B (eIF2B) complex which is a heterodecamer of two sets of five different subunits: alpha, beta, gamma, delta and epsilon. Subunits alpha, beta and delta comprise a regulatory subcomplex and subunits epsilon and gamma comprise a catalytic subcomplex. Within the complex, the hexameric regulatory complex resides at the center, with the two heterodimeric catalytic subcomplexes bound on opposite sides.</text>
</comment>
<evidence type="ECO:0000256" key="8">
    <source>
        <dbReference type="ARBA" id="ARBA00044345"/>
    </source>
</evidence>
<keyword evidence="13" id="KW-1185">Reference proteome</keyword>
<dbReference type="InterPro" id="IPR011004">
    <property type="entry name" value="Trimer_LpxA-like_sf"/>
</dbReference>
<dbReference type="Pfam" id="PF00483">
    <property type="entry name" value="NTP_transferase"/>
    <property type="match status" value="1"/>
</dbReference>
<dbReference type="Gene3D" id="2.160.10.10">
    <property type="entry name" value="Hexapeptide repeat proteins"/>
    <property type="match status" value="2"/>
</dbReference>
<dbReference type="InterPro" id="IPR018357">
    <property type="entry name" value="Hexapep_transf_CS"/>
</dbReference>
<keyword evidence="4" id="KW-0396">Initiation factor</keyword>
<dbReference type="SMART" id="SM00515">
    <property type="entry name" value="eIF5C"/>
    <property type="match status" value="1"/>
</dbReference>
<comment type="subcellular location">
    <subcellularLocation>
        <location evidence="1">Cytoplasm</location>
        <location evidence="1">Cytosol</location>
    </subcellularLocation>
</comment>
<evidence type="ECO:0000256" key="3">
    <source>
        <dbReference type="ARBA" id="ARBA00022490"/>
    </source>
</evidence>
<evidence type="ECO:0000313" key="13">
    <source>
        <dbReference type="Proteomes" id="UP001648503"/>
    </source>
</evidence>
<dbReference type="InterPro" id="IPR035543">
    <property type="entry name" value="eIF-2B_epsilon_N"/>
</dbReference>
<reference evidence="12 13" key="1">
    <citation type="submission" date="2021-02" db="EMBL/GenBank/DDBJ databases">
        <title>Variation within the Batrachochytrium salamandrivorans European outbreak.</title>
        <authorList>
            <person name="Kelly M."/>
            <person name="Pasmans F."/>
            <person name="Shea T.P."/>
            <person name="Munoz J.F."/>
            <person name="Carranza S."/>
            <person name="Cuomo C.A."/>
            <person name="Martel A."/>
        </authorList>
    </citation>
    <scope>NUCLEOTIDE SEQUENCE [LARGE SCALE GENOMIC DNA]</scope>
    <source>
        <strain evidence="12 13">AMFP18/2</strain>
    </source>
</reference>
<name>A0ABQ8FAY8_9FUNG</name>
<dbReference type="InterPro" id="IPR029044">
    <property type="entry name" value="Nucleotide-diphossugar_trans"/>
</dbReference>
<dbReference type="InterPro" id="IPR056764">
    <property type="entry name" value="LbH_EIF2B3/5"/>
</dbReference>
<dbReference type="EMBL" id="JAFCIX010000313">
    <property type="protein sequence ID" value="KAH6595138.1"/>
    <property type="molecule type" value="Genomic_DNA"/>
</dbReference>
<feature type="domain" description="W2" evidence="11">
    <location>
        <begin position="532"/>
        <end position="696"/>
    </location>
</feature>
<evidence type="ECO:0000256" key="1">
    <source>
        <dbReference type="ARBA" id="ARBA00004514"/>
    </source>
</evidence>
<dbReference type="Gene3D" id="1.25.40.180">
    <property type="match status" value="1"/>
</dbReference>
<dbReference type="InterPro" id="IPR044123">
    <property type="entry name" value="W2_eIF2B_epsilon"/>
</dbReference>
<feature type="region of interest" description="Disordered" evidence="10">
    <location>
        <begin position="1"/>
        <end position="25"/>
    </location>
</feature>
<dbReference type="InterPro" id="IPR005835">
    <property type="entry name" value="NTP_transferase_dom"/>
</dbReference>
<feature type="compositionally biased region" description="Polar residues" evidence="10">
    <location>
        <begin position="9"/>
        <end position="25"/>
    </location>
</feature>
<dbReference type="SUPFAM" id="SSF53448">
    <property type="entry name" value="Nucleotide-diphospho-sugar transferases"/>
    <property type="match status" value="1"/>
</dbReference>
<comment type="similarity">
    <text evidence="2">Belongs to the eIF-2B gamma/epsilon subunits family.</text>
</comment>
<sequence length="702" mass="78583">MPPARSTIAAANSTGSPASANSNSAKGLAPDDILQGVIVADSFNRRFRPLTLTTPRCLMPLANMPMIEYTLELLATSNIKEIFIVCCSHAESIKDYIRQSRWAKSVSPSITIIVSQELRSMGDVLRDLDAKQVLQSDFVLVNGDTVSNIDLTQVINEHKQRRIKDKNAIMTMLLKRASPNHPTRARGEEELFVIDTKSSECVHYESFEKFPVKRKIKLNPDLFKAHSELSVHNDLIDAQVDICSIEVSALFTENFDYQDIRKDFLRGILESDLLGKTIFCHISESGYAARVSTPQMYHAVSNDIMARWTYPLVPDNCPTHHQLYRHIRPYIYKATDVTVARSALLKEKVTIGTGTSIGEKTVVRSAVIGNGCTIGENVRIEDAYVFDNVTIGDHCEINKCILGNGVELKDNVILGKGCMIGENVILGPDVTIPPRSKISVTKEEDEECFSDNESPSTDAHSADLHHGDDVTTYLGEESCGFFYVDEDDDQEDIDRRNIEAGYLDYGTYRDCSHEHEQESAIETDVEGAVDESDDDNDWEDEVSMTLERAFADDHSVDIAALELNTLKMAMDITFQNLRETVIPAILSRVDLDRPVPSSKEVVSRWGPLVGKFTHSNEDQLNVLNIISLYARDTPTFQKAFVFVLRFFYDADVLSEEMVLKWHKGLSKGGDALGKVNDLALPFITWLEEAEEDDDDDDDDESE</sequence>
<keyword evidence="3" id="KW-0963">Cytoplasm</keyword>
<keyword evidence="6" id="KW-0648">Protein biosynthesis</keyword>
<dbReference type="InterPro" id="IPR016024">
    <property type="entry name" value="ARM-type_fold"/>
</dbReference>
<evidence type="ECO:0000256" key="7">
    <source>
        <dbReference type="ARBA" id="ARBA00044144"/>
    </source>
</evidence>
<dbReference type="Gene3D" id="3.90.550.10">
    <property type="entry name" value="Spore Coat Polysaccharide Biosynthesis Protein SpsA, Chain A"/>
    <property type="match status" value="1"/>
</dbReference>
<dbReference type="InterPro" id="IPR003307">
    <property type="entry name" value="W2_domain"/>
</dbReference>
<proteinExistence type="inferred from homology"/>
<evidence type="ECO:0000256" key="5">
    <source>
        <dbReference type="ARBA" id="ARBA00022679"/>
    </source>
</evidence>
<dbReference type="Proteomes" id="UP001648503">
    <property type="component" value="Unassembled WGS sequence"/>
</dbReference>
<organism evidence="12 13">
    <name type="scientific">Batrachochytrium salamandrivorans</name>
    <dbReference type="NCBI Taxonomy" id="1357716"/>
    <lineage>
        <taxon>Eukaryota</taxon>
        <taxon>Fungi</taxon>
        <taxon>Fungi incertae sedis</taxon>
        <taxon>Chytridiomycota</taxon>
        <taxon>Chytridiomycota incertae sedis</taxon>
        <taxon>Chytridiomycetes</taxon>
        <taxon>Rhizophydiales</taxon>
        <taxon>Rhizophydiales incertae sedis</taxon>
        <taxon>Batrachochytrium</taxon>
    </lineage>
</organism>
<dbReference type="CDD" id="cd11558">
    <property type="entry name" value="W2_eIF2B_epsilon"/>
    <property type="match status" value="1"/>
</dbReference>
<dbReference type="SUPFAM" id="SSF51161">
    <property type="entry name" value="Trimeric LpxA-like enzymes"/>
    <property type="match status" value="1"/>
</dbReference>
<dbReference type="SUPFAM" id="SSF48371">
    <property type="entry name" value="ARM repeat"/>
    <property type="match status" value="1"/>
</dbReference>
<protein>
    <recommendedName>
        <fullName evidence="7">Translation initiation factor eIF2B subunit epsilon</fullName>
    </recommendedName>
    <alternativeName>
        <fullName evidence="8">eIF2B GDP-GTP exchange factor subunit epsilon</fullName>
    </alternativeName>
</protein>
<evidence type="ECO:0000256" key="4">
    <source>
        <dbReference type="ARBA" id="ARBA00022540"/>
    </source>
</evidence>